<dbReference type="AlphaFoldDB" id="A0A811MCT4"/>
<keyword evidence="3" id="KW-1185">Reference proteome</keyword>
<evidence type="ECO:0000256" key="1">
    <source>
        <dbReference type="PROSITE-ProRule" id="PRU00023"/>
    </source>
</evidence>
<organism evidence="2 3">
    <name type="scientific">Miscanthus lutarioriparius</name>
    <dbReference type="NCBI Taxonomy" id="422564"/>
    <lineage>
        <taxon>Eukaryota</taxon>
        <taxon>Viridiplantae</taxon>
        <taxon>Streptophyta</taxon>
        <taxon>Embryophyta</taxon>
        <taxon>Tracheophyta</taxon>
        <taxon>Spermatophyta</taxon>
        <taxon>Magnoliopsida</taxon>
        <taxon>Liliopsida</taxon>
        <taxon>Poales</taxon>
        <taxon>Poaceae</taxon>
        <taxon>PACMAD clade</taxon>
        <taxon>Panicoideae</taxon>
        <taxon>Andropogonodae</taxon>
        <taxon>Andropogoneae</taxon>
        <taxon>Saccharinae</taxon>
        <taxon>Miscanthus</taxon>
    </lineage>
</organism>
<dbReference type="Proteomes" id="UP000604825">
    <property type="component" value="Unassembled WGS sequence"/>
</dbReference>
<sequence length="235" mass="24546">MATAMDVDRAGGGERRPSEKELFRAAESGDAAAFASLAPADLSLRNEDGRSLLHVVLALAQCGGDSAASVLNAKDEEGWAPIHSAASSGNSQIVDILLERGADVNLVTDGGRTALHYAASKGRLNIAEKLIAHGANVNKKDKFGCTPLHRAASTGNAELCEFLIEEGTEVDAADKTGQTPLMHAVICENKGVALMLIRHGADVDVEDEEGYTVLGRASNSFRPALINAAKAMLEG</sequence>
<dbReference type="SMART" id="SM00248">
    <property type="entry name" value="ANK"/>
    <property type="match status" value="4"/>
</dbReference>
<protein>
    <recommendedName>
        <fullName evidence="4">26S proteasome non-ATPase regulatory subunit 10</fullName>
    </recommendedName>
</protein>
<dbReference type="PROSITE" id="PS50088">
    <property type="entry name" value="ANK_REPEAT"/>
    <property type="match status" value="4"/>
</dbReference>
<dbReference type="EMBL" id="CAJGYO010000001">
    <property type="protein sequence ID" value="CAD6206717.1"/>
    <property type="molecule type" value="Genomic_DNA"/>
</dbReference>
<dbReference type="PANTHER" id="PTHR22677:SF4">
    <property type="entry name" value="USHER SYNDROME TYPE-1G PROTEIN-LIKE PROTEIN"/>
    <property type="match status" value="1"/>
</dbReference>
<dbReference type="InterPro" id="IPR036770">
    <property type="entry name" value="Ankyrin_rpt-contain_sf"/>
</dbReference>
<dbReference type="PRINTS" id="PR01415">
    <property type="entry name" value="ANKYRIN"/>
</dbReference>
<dbReference type="OrthoDB" id="20872at2759"/>
<evidence type="ECO:0000313" key="2">
    <source>
        <dbReference type="EMBL" id="CAD6206717.1"/>
    </source>
</evidence>
<evidence type="ECO:0008006" key="4">
    <source>
        <dbReference type="Google" id="ProtNLM"/>
    </source>
</evidence>
<proteinExistence type="predicted"/>
<dbReference type="Gene3D" id="1.25.40.20">
    <property type="entry name" value="Ankyrin repeat-containing domain"/>
    <property type="match status" value="2"/>
</dbReference>
<accession>A0A811MCT4</accession>
<keyword evidence="1" id="KW-0040">ANK repeat</keyword>
<feature type="repeat" description="ANK" evidence="1">
    <location>
        <begin position="110"/>
        <end position="142"/>
    </location>
</feature>
<dbReference type="Pfam" id="PF12796">
    <property type="entry name" value="Ank_2"/>
    <property type="match status" value="1"/>
</dbReference>
<name>A0A811MCT4_9POAL</name>
<dbReference type="Pfam" id="PF00023">
    <property type="entry name" value="Ank"/>
    <property type="match status" value="2"/>
</dbReference>
<feature type="repeat" description="ANK" evidence="1">
    <location>
        <begin position="77"/>
        <end position="109"/>
    </location>
</feature>
<dbReference type="InterPro" id="IPR002110">
    <property type="entry name" value="Ankyrin_rpt"/>
</dbReference>
<evidence type="ECO:0000313" key="3">
    <source>
        <dbReference type="Proteomes" id="UP000604825"/>
    </source>
</evidence>
<dbReference type="SUPFAM" id="SSF48403">
    <property type="entry name" value="Ankyrin repeat"/>
    <property type="match status" value="1"/>
</dbReference>
<reference evidence="2" key="1">
    <citation type="submission" date="2020-10" db="EMBL/GenBank/DDBJ databases">
        <authorList>
            <person name="Han B."/>
            <person name="Lu T."/>
            <person name="Zhao Q."/>
            <person name="Huang X."/>
            <person name="Zhao Y."/>
        </authorList>
    </citation>
    <scope>NUCLEOTIDE SEQUENCE</scope>
</reference>
<feature type="repeat" description="ANK" evidence="1">
    <location>
        <begin position="176"/>
        <end position="208"/>
    </location>
</feature>
<dbReference type="PANTHER" id="PTHR22677">
    <property type="entry name" value="ANKYRIN REPEAT DOMAIN-CONTAINING PROTEIN 60"/>
    <property type="match status" value="1"/>
</dbReference>
<feature type="repeat" description="ANK" evidence="1">
    <location>
        <begin position="143"/>
        <end position="175"/>
    </location>
</feature>
<gene>
    <name evidence="2" type="ORF">NCGR_LOCUS4396</name>
</gene>
<dbReference type="PROSITE" id="PS50297">
    <property type="entry name" value="ANK_REP_REGION"/>
    <property type="match status" value="4"/>
</dbReference>
<dbReference type="InterPro" id="IPR039323">
    <property type="entry name" value="ANKRD_45/46/60"/>
</dbReference>
<comment type="caution">
    <text evidence="2">The sequence shown here is derived from an EMBL/GenBank/DDBJ whole genome shotgun (WGS) entry which is preliminary data.</text>
</comment>